<reference evidence="3 4" key="1">
    <citation type="journal article" date="2024" name="Nat. Commun.">
        <title>Phylogenomics reveals the evolutionary origins of lichenization in chlorophyte algae.</title>
        <authorList>
            <person name="Puginier C."/>
            <person name="Libourel C."/>
            <person name="Otte J."/>
            <person name="Skaloud P."/>
            <person name="Haon M."/>
            <person name="Grisel S."/>
            <person name="Petersen M."/>
            <person name="Berrin J.G."/>
            <person name="Delaux P.M."/>
            <person name="Dal Grande F."/>
            <person name="Keller J."/>
        </authorList>
    </citation>
    <scope>NUCLEOTIDE SEQUENCE [LARGE SCALE GENOMIC DNA]</scope>
    <source>
        <strain evidence="3 4">SAG 2036</strain>
    </source>
</reference>
<dbReference type="GO" id="GO:0004674">
    <property type="term" value="F:protein serine/threonine kinase activity"/>
    <property type="evidence" value="ECO:0007669"/>
    <property type="project" value="TreeGrafter"/>
</dbReference>
<evidence type="ECO:0000259" key="2">
    <source>
        <dbReference type="PROSITE" id="PS50011"/>
    </source>
</evidence>
<dbReference type="EMBL" id="JALJOQ010000022">
    <property type="protein sequence ID" value="KAK9808521.1"/>
    <property type="molecule type" value="Genomic_DNA"/>
</dbReference>
<keyword evidence="4" id="KW-1185">Reference proteome</keyword>
<dbReference type="Pfam" id="PF07714">
    <property type="entry name" value="PK_Tyr_Ser-Thr"/>
    <property type="match status" value="2"/>
</dbReference>
<dbReference type="GO" id="GO:0005524">
    <property type="term" value="F:ATP binding"/>
    <property type="evidence" value="ECO:0007669"/>
    <property type="project" value="InterPro"/>
</dbReference>
<organism evidence="3 4">
    <name type="scientific">Symbiochloris irregularis</name>
    <dbReference type="NCBI Taxonomy" id="706552"/>
    <lineage>
        <taxon>Eukaryota</taxon>
        <taxon>Viridiplantae</taxon>
        <taxon>Chlorophyta</taxon>
        <taxon>core chlorophytes</taxon>
        <taxon>Trebouxiophyceae</taxon>
        <taxon>Trebouxiales</taxon>
        <taxon>Trebouxiaceae</taxon>
        <taxon>Symbiochloris</taxon>
    </lineage>
</organism>
<dbReference type="SMART" id="SM00220">
    <property type="entry name" value="S_TKc"/>
    <property type="match status" value="1"/>
</dbReference>
<dbReference type="InterPro" id="IPR011009">
    <property type="entry name" value="Kinase-like_dom_sf"/>
</dbReference>
<dbReference type="InterPro" id="IPR051681">
    <property type="entry name" value="Ser/Thr_Kinases-Pseudokinases"/>
</dbReference>
<proteinExistence type="predicted"/>
<evidence type="ECO:0000256" key="1">
    <source>
        <dbReference type="SAM" id="MobiDB-lite"/>
    </source>
</evidence>
<evidence type="ECO:0000313" key="4">
    <source>
        <dbReference type="Proteomes" id="UP001465755"/>
    </source>
</evidence>
<dbReference type="Gene3D" id="3.30.200.20">
    <property type="entry name" value="Phosphorylase Kinase, domain 1"/>
    <property type="match status" value="1"/>
</dbReference>
<dbReference type="Gene3D" id="1.10.510.10">
    <property type="entry name" value="Transferase(Phosphotransferase) domain 1"/>
    <property type="match status" value="1"/>
</dbReference>
<dbReference type="Proteomes" id="UP001465755">
    <property type="component" value="Unassembled WGS sequence"/>
</dbReference>
<dbReference type="InterPro" id="IPR008271">
    <property type="entry name" value="Ser/Thr_kinase_AS"/>
</dbReference>
<name>A0AAW1PGL3_9CHLO</name>
<dbReference type="PROSITE" id="PS00108">
    <property type="entry name" value="PROTEIN_KINASE_ST"/>
    <property type="match status" value="1"/>
</dbReference>
<accession>A0AAW1PGL3</accession>
<dbReference type="SUPFAM" id="SSF56112">
    <property type="entry name" value="Protein kinase-like (PK-like)"/>
    <property type="match status" value="1"/>
</dbReference>
<gene>
    <name evidence="3" type="ORF">WJX73_004160</name>
</gene>
<sequence>MFLQPKDYSLKPGPEVTEHHRENGTPRSVHGIEATEEYEQQRKEYEGLWQSRPDKQAPAPAAESPEKKGATSNKDLKARFQRLVGTEAFISESKLKTIKTVGSGSFATVDICTMNRGDVQNPDLKQVAVKRLKPHSGIGMNDLASEARILAKLKHRNIVEYIGVGYREDRQTAIDPAAGCYLVQEYIDGGTLKQRILSRPLGGRRAYTYTDAIHWCCDIAEGLTYLHGVNPVVLHRDLKSENILLKSSPDGGREEAMICDFGLAVSVLNPSLQRRRSQLNTTKSLHHLFPNEPLAAKATMKNIPAELKRQKSKALDKQLSNFVSNGRKSVGANGEAHPPNKPPEAIYDLTGGTGSYCYMAPEITLCKPYNEKVDCFSFAVIIWEVFQHTTTSSIVLQGGDYDACALYAHKVAEGYRQPLPHRWPAELCDLITECWAQTARDRPPMKVIKERLDKFRDSGQCDSWDKRVFGLPDLGKVGSKCGCTVS</sequence>
<feature type="region of interest" description="Disordered" evidence="1">
    <location>
        <begin position="1"/>
        <end position="75"/>
    </location>
</feature>
<dbReference type="PROSITE" id="PS50011">
    <property type="entry name" value="PROTEIN_KINASE_DOM"/>
    <property type="match status" value="1"/>
</dbReference>
<dbReference type="InterPro" id="IPR001245">
    <property type="entry name" value="Ser-Thr/Tyr_kinase_cat_dom"/>
</dbReference>
<comment type="caution">
    <text evidence="3">The sequence shown here is derived from an EMBL/GenBank/DDBJ whole genome shotgun (WGS) entry which is preliminary data.</text>
</comment>
<evidence type="ECO:0000313" key="3">
    <source>
        <dbReference type="EMBL" id="KAK9808521.1"/>
    </source>
</evidence>
<dbReference type="InterPro" id="IPR000719">
    <property type="entry name" value="Prot_kinase_dom"/>
</dbReference>
<dbReference type="PANTHER" id="PTHR44329">
    <property type="entry name" value="SERINE/THREONINE-PROTEIN KINASE TNNI3K-RELATED"/>
    <property type="match status" value="1"/>
</dbReference>
<feature type="domain" description="Protein kinase" evidence="2">
    <location>
        <begin position="95"/>
        <end position="456"/>
    </location>
</feature>
<dbReference type="AlphaFoldDB" id="A0AAW1PGL3"/>
<feature type="compositionally biased region" description="Basic and acidic residues" evidence="1">
    <location>
        <begin position="64"/>
        <end position="75"/>
    </location>
</feature>
<dbReference type="PANTHER" id="PTHR44329:SF289">
    <property type="entry name" value="SERINE_THREONINE-PROTEIN KINASE VIK"/>
    <property type="match status" value="1"/>
</dbReference>
<protein>
    <recommendedName>
        <fullName evidence="2">Protein kinase domain-containing protein</fullName>
    </recommendedName>
</protein>